<reference evidence="1" key="1">
    <citation type="submission" date="2021-01" db="EMBL/GenBank/DDBJ databases">
        <title>Whole genome shotgun sequence of Actinoplanes ferrugineus NBRC 15555.</title>
        <authorList>
            <person name="Komaki H."/>
            <person name="Tamura T."/>
        </authorList>
    </citation>
    <scope>NUCLEOTIDE SEQUENCE</scope>
    <source>
        <strain evidence="1">NBRC 15555</strain>
    </source>
</reference>
<accession>A0A919IXC3</accession>
<organism evidence="1 2">
    <name type="scientific">Paractinoplanes ferrugineus</name>
    <dbReference type="NCBI Taxonomy" id="113564"/>
    <lineage>
        <taxon>Bacteria</taxon>
        <taxon>Bacillati</taxon>
        <taxon>Actinomycetota</taxon>
        <taxon>Actinomycetes</taxon>
        <taxon>Micromonosporales</taxon>
        <taxon>Micromonosporaceae</taxon>
        <taxon>Paractinoplanes</taxon>
    </lineage>
</organism>
<protein>
    <submittedName>
        <fullName evidence="1">Uncharacterized protein</fullName>
    </submittedName>
</protein>
<keyword evidence="2" id="KW-1185">Reference proteome</keyword>
<proteinExistence type="predicted"/>
<dbReference type="EMBL" id="BOMM01000012">
    <property type="protein sequence ID" value="GIE09899.1"/>
    <property type="molecule type" value="Genomic_DNA"/>
</dbReference>
<dbReference type="Proteomes" id="UP000598174">
    <property type="component" value="Unassembled WGS sequence"/>
</dbReference>
<name>A0A919IXC3_9ACTN</name>
<gene>
    <name evidence="1" type="ORF">Afe05nite_17390</name>
</gene>
<evidence type="ECO:0000313" key="2">
    <source>
        <dbReference type="Proteomes" id="UP000598174"/>
    </source>
</evidence>
<comment type="caution">
    <text evidence="1">The sequence shown here is derived from an EMBL/GenBank/DDBJ whole genome shotgun (WGS) entry which is preliminary data.</text>
</comment>
<dbReference type="AlphaFoldDB" id="A0A919IXC3"/>
<sequence length="81" mass="8570">MPGALDRVPQVMDPVDVDVVPAAKGQRPDPPPEAAHRELGAAAAPFVVADVALPEMDDLAERAHAGKFAEQTFDERRSASP</sequence>
<evidence type="ECO:0000313" key="1">
    <source>
        <dbReference type="EMBL" id="GIE09899.1"/>
    </source>
</evidence>